<accession>A0AAX3IB99</accession>
<dbReference type="AlphaFoldDB" id="A0AAX3IB99"/>
<organism evidence="3 4">
    <name type="scientific">Pseudomonas synxantha</name>
    <dbReference type="NCBI Taxonomy" id="47883"/>
    <lineage>
        <taxon>Bacteria</taxon>
        <taxon>Pseudomonadati</taxon>
        <taxon>Pseudomonadota</taxon>
        <taxon>Gammaproteobacteria</taxon>
        <taxon>Pseudomonadales</taxon>
        <taxon>Pseudomonadaceae</taxon>
        <taxon>Pseudomonas</taxon>
    </lineage>
</organism>
<feature type="domain" description="AB hydrolase-1" evidence="2">
    <location>
        <begin position="30"/>
        <end position="243"/>
    </location>
</feature>
<dbReference type="Pfam" id="PF00561">
    <property type="entry name" value="Abhydrolase_1"/>
    <property type="match status" value="1"/>
</dbReference>
<dbReference type="RefSeq" id="WP_138233638.1">
    <property type="nucleotide sequence ID" value="NZ_CBCSGQ010000010.1"/>
</dbReference>
<dbReference type="SUPFAM" id="SSF53474">
    <property type="entry name" value="alpha/beta-Hydrolases"/>
    <property type="match status" value="1"/>
</dbReference>
<evidence type="ECO:0000256" key="1">
    <source>
        <dbReference type="ARBA" id="ARBA00022801"/>
    </source>
</evidence>
<dbReference type="InterPro" id="IPR000639">
    <property type="entry name" value="Epox_hydrolase-like"/>
</dbReference>
<evidence type="ECO:0000313" key="4">
    <source>
        <dbReference type="Proteomes" id="UP000306562"/>
    </source>
</evidence>
<dbReference type="EMBL" id="LR590482">
    <property type="protein sequence ID" value="VTR01994.1"/>
    <property type="molecule type" value="Genomic_DNA"/>
</dbReference>
<name>A0AAX3IB99_9PSED</name>
<dbReference type="Proteomes" id="UP000306562">
    <property type="component" value="Chromosome"/>
</dbReference>
<dbReference type="GO" id="GO:0018785">
    <property type="term" value="F:haloacetate dehalogenase activity"/>
    <property type="evidence" value="ECO:0007669"/>
    <property type="project" value="UniProtKB-EC"/>
</dbReference>
<dbReference type="PRINTS" id="PR00111">
    <property type="entry name" value="ABHYDROLASE"/>
</dbReference>
<sequence length="298" mass="32866">MSHSLLPGFEYSTLTTRGARIQVAVKGSGPPLLLLHGYPQNHLAWHRVAPRLAEDYTVVLADLRGYGESRALDADAPGAYDKSALALDQLDVMQKLGFSRFAVVGHDRGARVAYRLALEHPQVVSALVSLTVVPILDVWAGVNKAFALNAYHWFFLAQPFDLPERLIGANPGYFLDWTLQRMAQGRDIYHPQALESYHQAFARPEVLHAMCEDYRAAAGADAAADQADRDAGHQLRCPVLVLWQDRPYAAASHPLTVWRSWAVEVRGAAIAASHMLAEEAPEAVLEQLLPFLHQVAQP</sequence>
<gene>
    <name evidence="3" type="ORF">NCTC10696_03718</name>
</gene>
<dbReference type="InterPro" id="IPR000073">
    <property type="entry name" value="AB_hydrolase_1"/>
</dbReference>
<protein>
    <submittedName>
        <fullName evidence="3">Hydrolase</fullName>
        <ecNumber evidence="3">3.8.1.3</ecNumber>
    </submittedName>
</protein>
<keyword evidence="1 3" id="KW-0378">Hydrolase</keyword>
<reference evidence="3 4" key="1">
    <citation type="submission" date="2019-05" db="EMBL/GenBank/DDBJ databases">
        <authorList>
            <consortium name="Pathogen Informatics"/>
        </authorList>
    </citation>
    <scope>NUCLEOTIDE SEQUENCE [LARGE SCALE GENOMIC DNA]</scope>
    <source>
        <strain evidence="3 4">NCTC10696</strain>
    </source>
</reference>
<dbReference type="PRINTS" id="PR00412">
    <property type="entry name" value="EPOXHYDRLASE"/>
</dbReference>
<dbReference type="InterPro" id="IPR029058">
    <property type="entry name" value="AB_hydrolase_fold"/>
</dbReference>
<dbReference type="Gene3D" id="3.40.50.1820">
    <property type="entry name" value="alpha/beta hydrolase"/>
    <property type="match status" value="1"/>
</dbReference>
<dbReference type="EC" id="3.8.1.3" evidence="3"/>
<evidence type="ECO:0000259" key="2">
    <source>
        <dbReference type="Pfam" id="PF00561"/>
    </source>
</evidence>
<dbReference type="PANTHER" id="PTHR43329">
    <property type="entry name" value="EPOXIDE HYDROLASE"/>
    <property type="match status" value="1"/>
</dbReference>
<proteinExistence type="predicted"/>
<evidence type="ECO:0000313" key="3">
    <source>
        <dbReference type="EMBL" id="VTR01994.1"/>
    </source>
</evidence>